<evidence type="ECO:0000313" key="1">
    <source>
        <dbReference type="EMBL" id="CAG12161.1"/>
    </source>
</evidence>
<reference evidence="1" key="1">
    <citation type="journal article" date="2004" name="Nature">
        <title>Genome duplication in the teleost fish Tetraodon nigroviridis reveals the early vertebrate proto-karyotype.</title>
        <authorList>
            <person name="Jaillon O."/>
            <person name="Aury J.-M."/>
            <person name="Brunet F."/>
            <person name="Petit J.-L."/>
            <person name="Stange-Thomann N."/>
            <person name="Mauceli E."/>
            <person name="Bouneau L."/>
            <person name="Fischer C."/>
            <person name="Ozouf-Costaz C."/>
            <person name="Bernot A."/>
            <person name="Nicaud S."/>
            <person name="Jaffe D."/>
            <person name="Fisher S."/>
            <person name="Lutfalla G."/>
            <person name="Dossat C."/>
            <person name="Segurens B."/>
            <person name="Dasilva C."/>
            <person name="Salanoubat M."/>
            <person name="Levy M."/>
            <person name="Boudet N."/>
            <person name="Castellano S."/>
            <person name="Anthouard V."/>
            <person name="Jubin C."/>
            <person name="Castelli V."/>
            <person name="Katinka M."/>
            <person name="Vacherie B."/>
            <person name="Biemont C."/>
            <person name="Skalli Z."/>
            <person name="Cattolico L."/>
            <person name="Poulain J."/>
            <person name="De Berardinis V."/>
            <person name="Cruaud C."/>
            <person name="Duprat S."/>
            <person name="Brottier P."/>
            <person name="Coutanceau J.-P."/>
            <person name="Gouzy J."/>
            <person name="Parra G."/>
            <person name="Lardier G."/>
            <person name="Chapple C."/>
            <person name="McKernan K.J."/>
            <person name="McEwan P."/>
            <person name="Bosak S."/>
            <person name="Kellis M."/>
            <person name="Volff J.-N."/>
            <person name="Guigo R."/>
            <person name="Zody M.C."/>
            <person name="Mesirov J."/>
            <person name="Lindblad-Toh K."/>
            <person name="Birren B."/>
            <person name="Nusbaum C."/>
            <person name="Kahn D."/>
            <person name="Robinson-Rechavi M."/>
            <person name="Laudet V."/>
            <person name="Schachter V."/>
            <person name="Quetier F."/>
            <person name="Saurin W."/>
            <person name="Scarpelli C."/>
            <person name="Wincker P."/>
            <person name="Lander E.S."/>
            <person name="Weissenbach J."/>
            <person name="Roest Crollius H."/>
        </authorList>
    </citation>
    <scope>NUCLEOTIDE SEQUENCE [LARGE SCALE GENOMIC DNA]</scope>
</reference>
<gene>
    <name evidence="1" type="ORF">GSTENG00034352001</name>
</gene>
<organism evidence="1">
    <name type="scientific">Tetraodon nigroviridis</name>
    <name type="common">Spotted green pufferfish</name>
    <name type="synonym">Chelonodon nigroviridis</name>
    <dbReference type="NCBI Taxonomy" id="99883"/>
    <lineage>
        <taxon>Eukaryota</taxon>
        <taxon>Metazoa</taxon>
        <taxon>Chordata</taxon>
        <taxon>Craniata</taxon>
        <taxon>Vertebrata</taxon>
        <taxon>Euteleostomi</taxon>
        <taxon>Actinopterygii</taxon>
        <taxon>Neopterygii</taxon>
        <taxon>Teleostei</taxon>
        <taxon>Neoteleostei</taxon>
        <taxon>Acanthomorphata</taxon>
        <taxon>Eupercaria</taxon>
        <taxon>Tetraodontiformes</taxon>
        <taxon>Tetradontoidea</taxon>
        <taxon>Tetraodontidae</taxon>
        <taxon>Tetraodon</taxon>
    </lineage>
</organism>
<accession>Q4RHH1</accession>
<proteinExistence type="predicted"/>
<dbReference type="EMBL" id="CAAE01015050">
    <property type="protein sequence ID" value="CAG12161.1"/>
    <property type="molecule type" value="Genomic_DNA"/>
</dbReference>
<name>Q4RHH1_TETNG</name>
<sequence>MGFGACFGRCADSQQSGTNHTNVTQIGKMCKTVVGRG</sequence>
<comment type="caution">
    <text evidence="1">The sequence shown here is derived from an EMBL/GenBank/DDBJ whole genome shotgun (WGS) entry which is preliminary data.</text>
</comment>
<reference evidence="1" key="2">
    <citation type="submission" date="2004-02" db="EMBL/GenBank/DDBJ databases">
        <authorList>
            <consortium name="Genoscope"/>
            <consortium name="Whitehead Institute Centre for Genome Research"/>
        </authorList>
    </citation>
    <scope>NUCLEOTIDE SEQUENCE</scope>
</reference>
<dbReference type="AlphaFoldDB" id="Q4RHH1"/>
<dbReference type="KEGG" id="tng:GSTEN00034352G001"/>
<protein>
    <submittedName>
        <fullName evidence="1">(spotted green pufferfish) hypothetical protein</fullName>
    </submittedName>
</protein>